<dbReference type="GO" id="GO:0019955">
    <property type="term" value="F:cytokine binding"/>
    <property type="evidence" value="ECO:0007669"/>
    <property type="project" value="InterPro"/>
</dbReference>
<dbReference type="InterPro" id="IPR050650">
    <property type="entry name" value="Type-II_Cytokine-TF_Rcpt"/>
</dbReference>
<keyword evidence="7" id="KW-0675">Receptor</keyword>
<evidence type="ECO:0000313" key="6">
    <source>
        <dbReference type="Proteomes" id="UP001652642"/>
    </source>
</evidence>
<dbReference type="InterPro" id="IPR003961">
    <property type="entry name" value="FN3_dom"/>
</dbReference>
<dbReference type="InterPro" id="IPR015373">
    <property type="entry name" value="Interferon/interleukin_rcp_dom"/>
</dbReference>
<sequence length="435" mass="48399">MVGLAGLFLAFVLSSPVLCGEPGVRKPQAEVPKPIDVTIESYNFNTSVHWNYQGGSSKPLFIVEKRCYGFGSNNWTEVANCVNILQHYCDLTHKIEQCDFFWARVKALDGLHESNYTTSDVFTVIRNGKIGPPKLNLSIVNDEIHVNIENPLTPYRKKYPLSVAANLTDFTYEVFLWEKGSREKHTTFMLDECPRRRCTKNLHVPSWDASYCVSAQGISVSNDVIGEESEENCISFPPKQSSGSTVLIIVGVFVLLLVLIVLIIVYVCTYKKKIKLPKSLVSVVRSQVSSSFDIKPEGKYISVVTSSSYKPVSPEHEDEKTVEHVDFVTEDKIVHLSNSGKEVYADGSQDILSKASGEMNIEEVVVVDITGGEQDSDNYFQSVSGQQEMCNNLPTLNLPCADVQQPKTQGSCRNIGGYDKPHWQDAHPEGESLVT</sequence>
<dbReference type="GO" id="GO:0004896">
    <property type="term" value="F:cytokine receptor activity"/>
    <property type="evidence" value="ECO:0007669"/>
    <property type="project" value="InterPro"/>
</dbReference>
<evidence type="ECO:0000259" key="5">
    <source>
        <dbReference type="Pfam" id="PF09294"/>
    </source>
</evidence>
<reference evidence="7" key="2">
    <citation type="submission" date="2025-08" db="UniProtKB">
        <authorList>
            <consortium name="RefSeq"/>
        </authorList>
    </citation>
    <scope>IDENTIFICATION</scope>
</reference>
<protein>
    <submittedName>
        <fullName evidence="7">Interferon gamma receptor 1</fullName>
    </submittedName>
</protein>
<keyword evidence="6" id="KW-1185">Reference proteome</keyword>
<dbReference type="AlphaFoldDB" id="A0A6J0SM72"/>
<dbReference type="InParanoid" id="A0A6J0SM72"/>
<organism evidence="6 7">
    <name type="scientific">Pogona vitticeps</name>
    <name type="common">central bearded dragon</name>
    <dbReference type="NCBI Taxonomy" id="103695"/>
    <lineage>
        <taxon>Eukaryota</taxon>
        <taxon>Metazoa</taxon>
        <taxon>Chordata</taxon>
        <taxon>Craniata</taxon>
        <taxon>Vertebrata</taxon>
        <taxon>Euteleostomi</taxon>
        <taxon>Lepidosauria</taxon>
        <taxon>Squamata</taxon>
        <taxon>Bifurcata</taxon>
        <taxon>Unidentata</taxon>
        <taxon>Episquamata</taxon>
        <taxon>Toxicofera</taxon>
        <taxon>Iguania</taxon>
        <taxon>Acrodonta</taxon>
        <taxon>Agamidae</taxon>
        <taxon>Amphibolurinae</taxon>
        <taxon>Pogona</taxon>
    </lineage>
</organism>
<feature type="compositionally biased region" description="Basic and acidic residues" evidence="1">
    <location>
        <begin position="419"/>
        <end position="435"/>
    </location>
</feature>
<dbReference type="SUPFAM" id="SSF49265">
    <property type="entry name" value="Fibronectin type III"/>
    <property type="match status" value="2"/>
</dbReference>
<keyword evidence="2" id="KW-0812">Transmembrane</keyword>
<dbReference type="InterPro" id="IPR008355">
    <property type="entry name" value="Interferon_gamma_rcpt_asu"/>
</dbReference>
<keyword evidence="3" id="KW-0732">Signal</keyword>
<accession>A0A6J0SM72</accession>
<dbReference type="CTD" id="3459"/>
<feature type="region of interest" description="Disordered" evidence="1">
    <location>
        <begin position="409"/>
        <end position="435"/>
    </location>
</feature>
<name>A0A6J0SM72_9SAUR</name>
<dbReference type="OrthoDB" id="9946382at2759"/>
<dbReference type="Pfam" id="PF01108">
    <property type="entry name" value="Tissue_fac"/>
    <property type="match status" value="1"/>
</dbReference>
<feature type="transmembrane region" description="Helical" evidence="2">
    <location>
        <begin position="246"/>
        <end position="268"/>
    </location>
</feature>
<dbReference type="PRINTS" id="PR01777">
    <property type="entry name" value="INTERFERONGR"/>
</dbReference>
<evidence type="ECO:0000256" key="1">
    <source>
        <dbReference type="SAM" id="MobiDB-lite"/>
    </source>
</evidence>
<feature type="domain" description="Interferon/interleukin receptor" evidence="5">
    <location>
        <begin position="129"/>
        <end position="236"/>
    </location>
</feature>
<evidence type="ECO:0000256" key="3">
    <source>
        <dbReference type="SAM" id="SignalP"/>
    </source>
</evidence>
<dbReference type="GO" id="GO:0005886">
    <property type="term" value="C:plasma membrane"/>
    <property type="evidence" value="ECO:0007669"/>
    <property type="project" value="TreeGrafter"/>
</dbReference>
<dbReference type="InterPro" id="IPR036116">
    <property type="entry name" value="FN3_sf"/>
</dbReference>
<keyword evidence="2" id="KW-1133">Transmembrane helix</keyword>
<dbReference type="Pfam" id="PF09294">
    <property type="entry name" value="Interfer-bind"/>
    <property type="match status" value="1"/>
</dbReference>
<dbReference type="KEGG" id="pvt:110071491"/>
<feature type="domain" description="Fibronectin type-III" evidence="4">
    <location>
        <begin position="23"/>
        <end position="115"/>
    </location>
</feature>
<dbReference type="Gene3D" id="2.60.40.10">
    <property type="entry name" value="Immunoglobulins"/>
    <property type="match status" value="2"/>
</dbReference>
<dbReference type="PANTHER" id="PTHR20859:SF5">
    <property type="entry name" value="INTERFERON GAMMA RECEPTOR 1"/>
    <property type="match status" value="1"/>
</dbReference>
<evidence type="ECO:0000259" key="4">
    <source>
        <dbReference type="Pfam" id="PF01108"/>
    </source>
</evidence>
<gene>
    <name evidence="7" type="primary">IFNGR1</name>
</gene>
<dbReference type="GeneID" id="110071491"/>
<feature type="chain" id="PRO_5047196859" evidence="3">
    <location>
        <begin position="20"/>
        <end position="435"/>
    </location>
</feature>
<evidence type="ECO:0000313" key="7">
    <source>
        <dbReference type="RefSeq" id="XP_020634864.2"/>
    </source>
</evidence>
<reference evidence="6" key="1">
    <citation type="submission" date="2025-05" db="UniProtKB">
        <authorList>
            <consortium name="RefSeq"/>
        </authorList>
    </citation>
    <scope>NUCLEOTIDE SEQUENCE [LARGE SCALE GENOMIC DNA]</scope>
</reference>
<dbReference type="InterPro" id="IPR013783">
    <property type="entry name" value="Ig-like_fold"/>
</dbReference>
<evidence type="ECO:0000256" key="2">
    <source>
        <dbReference type="SAM" id="Phobius"/>
    </source>
</evidence>
<keyword evidence="2" id="KW-0472">Membrane</keyword>
<dbReference type="RefSeq" id="XP_020634864.2">
    <property type="nucleotide sequence ID" value="XM_020779205.2"/>
</dbReference>
<proteinExistence type="predicted"/>
<dbReference type="Proteomes" id="UP001652642">
    <property type="component" value="Chromosome 1"/>
</dbReference>
<dbReference type="PANTHER" id="PTHR20859">
    <property type="entry name" value="INTERFERON/INTERLEUKIN RECEPTOR"/>
    <property type="match status" value="1"/>
</dbReference>
<feature type="signal peptide" evidence="3">
    <location>
        <begin position="1"/>
        <end position="19"/>
    </location>
</feature>